<dbReference type="EMBL" id="NKXS01004953">
    <property type="protein sequence ID" value="PIN04953.1"/>
    <property type="molecule type" value="Genomic_DNA"/>
</dbReference>
<dbReference type="InterPro" id="IPR050994">
    <property type="entry name" value="At_inactive_RLKs"/>
</dbReference>
<evidence type="ECO:0000259" key="7">
    <source>
        <dbReference type="Pfam" id="PF08263"/>
    </source>
</evidence>
<evidence type="ECO:0000256" key="1">
    <source>
        <dbReference type="ARBA" id="ARBA00004370"/>
    </source>
</evidence>
<dbReference type="InterPro" id="IPR001611">
    <property type="entry name" value="Leu-rich_rpt"/>
</dbReference>
<comment type="subcellular location">
    <subcellularLocation>
        <location evidence="1">Membrane</location>
    </subcellularLocation>
</comment>
<dbReference type="AlphaFoldDB" id="A0A2G9GI31"/>
<keyword evidence="9" id="KW-1185">Reference proteome</keyword>
<keyword evidence="4" id="KW-0677">Repeat</keyword>
<feature type="chain" id="PRO_5013627839" evidence="6">
    <location>
        <begin position="25"/>
        <end position="277"/>
    </location>
</feature>
<feature type="domain" description="Leucine-rich repeat-containing N-terminal plant-type" evidence="7">
    <location>
        <begin position="32"/>
        <end position="71"/>
    </location>
</feature>
<feature type="signal peptide" evidence="6">
    <location>
        <begin position="1"/>
        <end position="24"/>
    </location>
</feature>
<dbReference type="PANTHER" id="PTHR48010">
    <property type="entry name" value="OS05G0588300 PROTEIN"/>
    <property type="match status" value="1"/>
</dbReference>
<accession>A0A2G9GI31</accession>
<dbReference type="FunFam" id="3.80.10.10:FF:000383">
    <property type="entry name" value="Leucine-rich repeat receptor protein kinase EMS1"/>
    <property type="match status" value="1"/>
</dbReference>
<dbReference type="GO" id="GO:0016020">
    <property type="term" value="C:membrane"/>
    <property type="evidence" value="ECO:0007669"/>
    <property type="project" value="UniProtKB-SubCell"/>
</dbReference>
<dbReference type="GO" id="GO:0004674">
    <property type="term" value="F:protein serine/threonine kinase activity"/>
    <property type="evidence" value="ECO:0007669"/>
    <property type="project" value="UniProtKB-KW"/>
</dbReference>
<gene>
    <name evidence="8" type="ORF">CDL12_22513</name>
</gene>
<evidence type="ECO:0000313" key="9">
    <source>
        <dbReference type="Proteomes" id="UP000231279"/>
    </source>
</evidence>
<dbReference type="InterPro" id="IPR032675">
    <property type="entry name" value="LRR_dom_sf"/>
</dbReference>
<evidence type="ECO:0000256" key="6">
    <source>
        <dbReference type="SAM" id="SignalP"/>
    </source>
</evidence>
<dbReference type="SUPFAM" id="SSF52058">
    <property type="entry name" value="L domain-like"/>
    <property type="match status" value="1"/>
</dbReference>
<keyword evidence="8" id="KW-0418">Kinase</keyword>
<dbReference type="PANTHER" id="PTHR48010:SF52">
    <property type="entry name" value="PROTEIN KINASE DOMAIN-CONTAINING PROTEIN"/>
    <property type="match status" value="1"/>
</dbReference>
<keyword evidence="8" id="KW-0723">Serine/threonine-protein kinase</keyword>
<reference evidence="9" key="1">
    <citation type="journal article" date="2018" name="Gigascience">
        <title>Genome assembly of the Pink Ipe (Handroanthus impetiginosus, Bignoniaceae), a highly valued, ecologically keystone Neotropical timber forest tree.</title>
        <authorList>
            <person name="Silva-Junior O.B."/>
            <person name="Grattapaglia D."/>
            <person name="Novaes E."/>
            <person name="Collevatti R.G."/>
        </authorList>
    </citation>
    <scope>NUCLEOTIDE SEQUENCE [LARGE SCALE GENOMIC DNA]</scope>
    <source>
        <strain evidence="9">cv. UFG-1</strain>
    </source>
</reference>
<keyword evidence="8" id="KW-0808">Transferase</keyword>
<dbReference type="Pfam" id="PF00560">
    <property type="entry name" value="LRR_1"/>
    <property type="match status" value="3"/>
</dbReference>
<evidence type="ECO:0000256" key="3">
    <source>
        <dbReference type="ARBA" id="ARBA00022729"/>
    </source>
</evidence>
<name>A0A2G9GI31_9LAMI</name>
<organism evidence="8 9">
    <name type="scientific">Handroanthus impetiginosus</name>
    <dbReference type="NCBI Taxonomy" id="429701"/>
    <lineage>
        <taxon>Eukaryota</taxon>
        <taxon>Viridiplantae</taxon>
        <taxon>Streptophyta</taxon>
        <taxon>Embryophyta</taxon>
        <taxon>Tracheophyta</taxon>
        <taxon>Spermatophyta</taxon>
        <taxon>Magnoliopsida</taxon>
        <taxon>eudicotyledons</taxon>
        <taxon>Gunneridae</taxon>
        <taxon>Pentapetalae</taxon>
        <taxon>asterids</taxon>
        <taxon>lamiids</taxon>
        <taxon>Lamiales</taxon>
        <taxon>Bignoniaceae</taxon>
        <taxon>Crescentiina</taxon>
        <taxon>Tabebuia alliance</taxon>
        <taxon>Handroanthus</taxon>
    </lineage>
</organism>
<dbReference type="InterPro" id="IPR013210">
    <property type="entry name" value="LRR_N_plant-typ"/>
</dbReference>
<dbReference type="FunFam" id="3.80.10.10:FF:000400">
    <property type="entry name" value="Nuclear pore complex protein NUP107"/>
    <property type="match status" value="1"/>
</dbReference>
<proteinExistence type="predicted"/>
<dbReference type="EC" id="2.7.11.1" evidence="8"/>
<dbReference type="OrthoDB" id="912941at2759"/>
<dbReference type="Gene3D" id="3.80.10.10">
    <property type="entry name" value="Ribonuclease Inhibitor"/>
    <property type="match status" value="2"/>
</dbReference>
<keyword evidence="2" id="KW-0433">Leucine-rich repeat</keyword>
<comment type="caution">
    <text evidence="8">The sequence shown here is derived from an EMBL/GenBank/DDBJ whole genome shotgun (WGS) entry which is preliminary data.</text>
</comment>
<dbReference type="Proteomes" id="UP000231279">
    <property type="component" value="Unassembled WGS sequence"/>
</dbReference>
<keyword evidence="3 6" id="KW-0732">Signal</keyword>
<sequence>MMDRTNFLLFMSCSMIHLFISCLASNILNIATDQSALIVFKSQFEHDRSNVLARNWSSDTPICSWIGVTCSLRHQRVAAINVSNMDLSGIISPELGNLSFLVSLDMSGNKLHGDLPKELAKLKRLKFIGFSFNRFSGKIPSFFEAMPNLQQLQFHRRLNVLSLAGNKFTGAIPVSIFNVSTLEILEFSYNSLSGDLPANMCRNLPSLARFAVYSNQLYGQIPSTIGECSQLRTLALEFNQFNGPVPKQIGNLSMLVYLYLGGNDFKGILLNFFLFSI</sequence>
<protein>
    <submittedName>
        <fullName evidence="8">Non-specific serine/threonine protein kinase</fullName>
        <ecNumber evidence="8">2.7.11.1</ecNumber>
    </submittedName>
</protein>
<keyword evidence="5" id="KW-0472">Membrane</keyword>
<evidence type="ECO:0000256" key="4">
    <source>
        <dbReference type="ARBA" id="ARBA00022737"/>
    </source>
</evidence>
<evidence type="ECO:0000313" key="8">
    <source>
        <dbReference type="EMBL" id="PIN04953.1"/>
    </source>
</evidence>
<dbReference type="Pfam" id="PF08263">
    <property type="entry name" value="LRRNT_2"/>
    <property type="match status" value="1"/>
</dbReference>
<evidence type="ECO:0000256" key="5">
    <source>
        <dbReference type="ARBA" id="ARBA00023136"/>
    </source>
</evidence>
<dbReference type="PROSITE" id="PS51257">
    <property type="entry name" value="PROKAR_LIPOPROTEIN"/>
    <property type="match status" value="1"/>
</dbReference>
<evidence type="ECO:0000256" key="2">
    <source>
        <dbReference type="ARBA" id="ARBA00022614"/>
    </source>
</evidence>
<dbReference type="STRING" id="429701.A0A2G9GI31"/>